<feature type="domain" description="LysM" evidence="10">
    <location>
        <begin position="104"/>
        <end position="147"/>
    </location>
</feature>
<proteinExistence type="inferred from homology"/>
<dbReference type="Pfam" id="PF01476">
    <property type="entry name" value="LysM"/>
    <property type="match status" value="1"/>
</dbReference>
<keyword evidence="13" id="KW-1185">Reference proteome</keyword>
<evidence type="ECO:0000256" key="3">
    <source>
        <dbReference type="ARBA" id="ARBA00022679"/>
    </source>
</evidence>
<keyword evidence="6 7" id="KW-0961">Cell wall biogenesis/degradation</keyword>
<dbReference type="InterPro" id="IPR005490">
    <property type="entry name" value="LD_TPept_cat_dom"/>
</dbReference>
<dbReference type="Gene3D" id="2.40.440.10">
    <property type="entry name" value="L,D-transpeptidase catalytic domain-like"/>
    <property type="match status" value="1"/>
</dbReference>
<evidence type="ECO:0000256" key="1">
    <source>
        <dbReference type="ARBA" id="ARBA00004752"/>
    </source>
</evidence>
<feature type="region of interest" description="Disordered" evidence="8">
    <location>
        <begin position="70"/>
        <end position="100"/>
    </location>
</feature>
<feature type="signal peptide" evidence="9">
    <location>
        <begin position="1"/>
        <end position="31"/>
    </location>
</feature>
<dbReference type="PROSITE" id="PS51782">
    <property type="entry name" value="LYSM"/>
    <property type="match status" value="1"/>
</dbReference>
<sequence length="510" mass="54899">MAAKSSLFDATRACRLAVLPLSCLLSLAGHAQTTPPPAVKPPLPRVEPGLEKAVQWRWLPEASDPSVWGVALPPAPEPETVPGSPGTDAPKKATLPQGPPQATLEYTVAKGDSLYVIARQHGVTIDQIKAFNQMKRDVIVVGQVLRIPSLADIQAMAPPPEPAPVPKTKVAPKSPPKAPKEAPPETKLLIKRPLPSPAASVARIVLMQAYLDRQAFSAGPIDGTDGPLYDAALRSYEMAHPGELNSEMGQPAAVLREMGGAYAEYQLKEEDLRWITPQPLAPPVPVRKSRKSAPPPPEPPLTFEDLTAPPFLPYRSVWEFVAERYHCSESFLRRINSGLNTPVQPGALFFVPNVLPFEIENALKEPLQPTADPAAPVTATIISNSRLEIRRSGKLIANLPVSVARPGLRGKGSWKILEAIARPCLVTSGDPAAPVNPPLVLPPGPNNPVGPIWIHLAKSSETTPLPYGLHGTSIPGYMNRQESVGGFRMTNWDIARAVRLLPVGTPLTWE</sequence>
<evidence type="ECO:0000256" key="5">
    <source>
        <dbReference type="ARBA" id="ARBA00022984"/>
    </source>
</evidence>
<evidence type="ECO:0000259" key="10">
    <source>
        <dbReference type="PROSITE" id="PS51782"/>
    </source>
</evidence>
<dbReference type="RefSeq" id="WP_345734919.1">
    <property type="nucleotide sequence ID" value="NZ_BAABIA010000001.1"/>
</dbReference>
<evidence type="ECO:0000256" key="6">
    <source>
        <dbReference type="ARBA" id="ARBA00023316"/>
    </source>
</evidence>
<keyword evidence="3" id="KW-0808">Transferase</keyword>
<dbReference type="CDD" id="cd16913">
    <property type="entry name" value="YkuD_like"/>
    <property type="match status" value="1"/>
</dbReference>
<keyword evidence="9" id="KW-0732">Signal</keyword>
<comment type="similarity">
    <text evidence="2">Belongs to the YkuD family.</text>
</comment>
<feature type="domain" description="L,D-TPase catalytic" evidence="11">
    <location>
        <begin position="376"/>
        <end position="510"/>
    </location>
</feature>
<dbReference type="Proteomes" id="UP001499852">
    <property type="component" value="Unassembled WGS sequence"/>
</dbReference>
<gene>
    <name evidence="12" type="ORF">GCM10023213_06280</name>
</gene>
<accession>A0ABP9NXH0</accession>
<name>A0ABP9NXH0_9BACT</name>
<comment type="pathway">
    <text evidence="1 7">Cell wall biogenesis; peptidoglycan biosynthesis.</text>
</comment>
<organism evidence="12 13">
    <name type="scientific">Prosthecobacter algae</name>
    <dbReference type="NCBI Taxonomy" id="1144682"/>
    <lineage>
        <taxon>Bacteria</taxon>
        <taxon>Pseudomonadati</taxon>
        <taxon>Verrucomicrobiota</taxon>
        <taxon>Verrucomicrobiia</taxon>
        <taxon>Verrucomicrobiales</taxon>
        <taxon>Verrucomicrobiaceae</taxon>
        <taxon>Prosthecobacter</taxon>
    </lineage>
</organism>
<evidence type="ECO:0000256" key="9">
    <source>
        <dbReference type="SAM" id="SignalP"/>
    </source>
</evidence>
<dbReference type="PROSITE" id="PS52029">
    <property type="entry name" value="LD_TPASE"/>
    <property type="match status" value="1"/>
</dbReference>
<dbReference type="InterPro" id="IPR036779">
    <property type="entry name" value="LysM_dom_sf"/>
</dbReference>
<dbReference type="SUPFAM" id="SSF141523">
    <property type="entry name" value="L,D-transpeptidase catalytic domain-like"/>
    <property type="match status" value="1"/>
</dbReference>
<dbReference type="CDD" id="cd00118">
    <property type="entry name" value="LysM"/>
    <property type="match status" value="1"/>
</dbReference>
<dbReference type="PANTHER" id="PTHR33734">
    <property type="entry name" value="LYSM DOMAIN-CONTAINING GPI-ANCHORED PROTEIN 2"/>
    <property type="match status" value="1"/>
</dbReference>
<keyword evidence="5 7" id="KW-0573">Peptidoglycan synthesis</keyword>
<evidence type="ECO:0008006" key="14">
    <source>
        <dbReference type="Google" id="ProtNLM"/>
    </source>
</evidence>
<evidence type="ECO:0000259" key="11">
    <source>
        <dbReference type="PROSITE" id="PS52029"/>
    </source>
</evidence>
<dbReference type="EMBL" id="BAABIA010000001">
    <property type="protein sequence ID" value="GAA5134484.1"/>
    <property type="molecule type" value="Genomic_DNA"/>
</dbReference>
<feature type="region of interest" description="Disordered" evidence="8">
    <location>
        <begin position="278"/>
        <end position="304"/>
    </location>
</feature>
<evidence type="ECO:0000256" key="8">
    <source>
        <dbReference type="SAM" id="MobiDB-lite"/>
    </source>
</evidence>
<evidence type="ECO:0000313" key="12">
    <source>
        <dbReference type="EMBL" id="GAA5134484.1"/>
    </source>
</evidence>
<keyword evidence="4 7" id="KW-0133">Cell shape</keyword>
<feature type="region of interest" description="Disordered" evidence="8">
    <location>
        <begin position="157"/>
        <end position="188"/>
    </location>
</feature>
<reference evidence="13" key="1">
    <citation type="journal article" date="2019" name="Int. J. Syst. Evol. Microbiol.">
        <title>The Global Catalogue of Microorganisms (GCM) 10K type strain sequencing project: providing services to taxonomists for standard genome sequencing and annotation.</title>
        <authorList>
            <consortium name="The Broad Institute Genomics Platform"/>
            <consortium name="The Broad Institute Genome Sequencing Center for Infectious Disease"/>
            <person name="Wu L."/>
            <person name="Ma J."/>
        </authorList>
    </citation>
    <scope>NUCLEOTIDE SEQUENCE [LARGE SCALE GENOMIC DNA]</scope>
    <source>
        <strain evidence="13">JCM 18053</strain>
    </source>
</reference>
<evidence type="ECO:0000256" key="2">
    <source>
        <dbReference type="ARBA" id="ARBA00005992"/>
    </source>
</evidence>
<dbReference type="InterPro" id="IPR038063">
    <property type="entry name" value="Transpep_catalytic_dom"/>
</dbReference>
<dbReference type="InterPro" id="IPR018392">
    <property type="entry name" value="LysM"/>
</dbReference>
<protein>
    <recommendedName>
        <fullName evidence="14">LysM domain-containing protein</fullName>
    </recommendedName>
</protein>
<evidence type="ECO:0000313" key="13">
    <source>
        <dbReference type="Proteomes" id="UP001499852"/>
    </source>
</evidence>
<dbReference type="Gene3D" id="3.10.350.10">
    <property type="entry name" value="LysM domain"/>
    <property type="match status" value="1"/>
</dbReference>
<evidence type="ECO:0000256" key="7">
    <source>
        <dbReference type="PROSITE-ProRule" id="PRU01373"/>
    </source>
</evidence>
<feature type="chain" id="PRO_5046890083" description="LysM domain-containing protein" evidence="9">
    <location>
        <begin position="32"/>
        <end position="510"/>
    </location>
</feature>
<comment type="caution">
    <text evidence="12">The sequence shown here is derived from an EMBL/GenBank/DDBJ whole genome shotgun (WGS) entry which is preliminary data.</text>
</comment>
<evidence type="ECO:0000256" key="4">
    <source>
        <dbReference type="ARBA" id="ARBA00022960"/>
    </source>
</evidence>
<dbReference type="SMART" id="SM00257">
    <property type="entry name" value="LysM"/>
    <property type="match status" value="1"/>
</dbReference>
<dbReference type="SUPFAM" id="SSF54106">
    <property type="entry name" value="LysM domain"/>
    <property type="match status" value="1"/>
</dbReference>
<comment type="caution">
    <text evidence="7">Lacks conserved residue(s) required for the propagation of feature annotation.</text>
</comment>
<dbReference type="PANTHER" id="PTHR33734:SF22">
    <property type="entry name" value="MEMBRANE-BOUND LYTIC MUREIN TRANSGLYCOSYLASE D"/>
    <property type="match status" value="1"/>
</dbReference>